<name>A0A3M7RQK3_BRAPC</name>
<sequence length="257" mass="29661">MKGLRQCKLLIFDANFEPNKSMQKYDMSMHYDIDYRVNKSKIVNGLHCNGTTRVYCESGRMNVKENGMQELKPDAESDKSKKSYRHSTENLRDKSLFTSFDHLMSNFNLRKNKANSNTHLSYTNKVNNFNRNEKFTVDKKTNIKSLVHSSRKSSNPNNMMKSETMGRSGSRPKANSFIKRLSFRFKSNSTDSPQISQAQQNCFDYNASTFKGSNSMSIESNQKSSQEQAPLNLEINRLKFTSTIYVNLEKKSMINKN</sequence>
<evidence type="ECO:0000313" key="3">
    <source>
        <dbReference type="Proteomes" id="UP000276133"/>
    </source>
</evidence>
<comment type="caution">
    <text evidence="2">The sequence shown here is derived from an EMBL/GenBank/DDBJ whole genome shotgun (WGS) entry which is preliminary data.</text>
</comment>
<feature type="compositionally biased region" description="Polar residues" evidence="1">
    <location>
        <begin position="146"/>
        <end position="167"/>
    </location>
</feature>
<dbReference type="Proteomes" id="UP000276133">
    <property type="component" value="Unassembled WGS sequence"/>
</dbReference>
<dbReference type="AlphaFoldDB" id="A0A3M7RQK3"/>
<feature type="compositionally biased region" description="Basic and acidic residues" evidence="1">
    <location>
        <begin position="71"/>
        <end position="88"/>
    </location>
</feature>
<feature type="region of interest" description="Disordered" evidence="1">
    <location>
        <begin position="146"/>
        <end position="173"/>
    </location>
</feature>
<dbReference type="EMBL" id="REGN01002888">
    <property type="protein sequence ID" value="RNA25680.1"/>
    <property type="molecule type" value="Genomic_DNA"/>
</dbReference>
<gene>
    <name evidence="2" type="ORF">BpHYR1_017078</name>
</gene>
<accession>A0A3M7RQK3</accession>
<evidence type="ECO:0000313" key="2">
    <source>
        <dbReference type="EMBL" id="RNA25680.1"/>
    </source>
</evidence>
<evidence type="ECO:0000256" key="1">
    <source>
        <dbReference type="SAM" id="MobiDB-lite"/>
    </source>
</evidence>
<reference evidence="2 3" key="1">
    <citation type="journal article" date="2018" name="Sci. Rep.">
        <title>Genomic signatures of local adaptation to the degree of environmental predictability in rotifers.</title>
        <authorList>
            <person name="Franch-Gras L."/>
            <person name="Hahn C."/>
            <person name="Garcia-Roger E.M."/>
            <person name="Carmona M.J."/>
            <person name="Serra M."/>
            <person name="Gomez A."/>
        </authorList>
    </citation>
    <scope>NUCLEOTIDE SEQUENCE [LARGE SCALE GENOMIC DNA]</scope>
    <source>
        <strain evidence="2">HYR1</strain>
    </source>
</reference>
<organism evidence="2 3">
    <name type="scientific">Brachionus plicatilis</name>
    <name type="common">Marine rotifer</name>
    <name type="synonym">Brachionus muelleri</name>
    <dbReference type="NCBI Taxonomy" id="10195"/>
    <lineage>
        <taxon>Eukaryota</taxon>
        <taxon>Metazoa</taxon>
        <taxon>Spiralia</taxon>
        <taxon>Gnathifera</taxon>
        <taxon>Rotifera</taxon>
        <taxon>Eurotatoria</taxon>
        <taxon>Monogononta</taxon>
        <taxon>Pseudotrocha</taxon>
        <taxon>Ploima</taxon>
        <taxon>Brachionidae</taxon>
        <taxon>Brachionus</taxon>
    </lineage>
</organism>
<protein>
    <submittedName>
        <fullName evidence="2">Uncharacterized protein</fullName>
    </submittedName>
</protein>
<feature type="region of interest" description="Disordered" evidence="1">
    <location>
        <begin position="67"/>
        <end position="88"/>
    </location>
</feature>
<proteinExistence type="predicted"/>
<keyword evidence="3" id="KW-1185">Reference proteome</keyword>